<keyword evidence="4 6" id="KW-1133">Transmembrane helix</keyword>
<evidence type="ECO:0000256" key="4">
    <source>
        <dbReference type="ARBA" id="ARBA00022989"/>
    </source>
</evidence>
<dbReference type="GO" id="GO:0071578">
    <property type="term" value="P:zinc ion import across plasma membrane"/>
    <property type="evidence" value="ECO:0007669"/>
    <property type="project" value="TreeGrafter"/>
</dbReference>
<dbReference type="EMBL" id="CATQJL010000305">
    <property type="protein sequence ID" value="CAJ0604318.1"/>
    <property type="molecule type" value="Genomic_DNA"/>
</dbReference>
<name>A0AA36H5D7_CYLNA</name>
<comment type="subcellular location">
    <subcellularLocation>
        <location evidence="1">Membrane</location>
        <topology evidence="1">Multi-pass membrane protein</topology>
    </subcellularLocation>
</comment>
<dbReference type="Pfam" id="PF02535">
    <property type="entry name" value="Zip"/>
    <property type="match status" value="1"/>
</dbReference>
<dbReference type="GO" id="GO:0005385">
    <property type="term" value="F:zinc ion transmembrane transporter activity"/>
    <property type="evidence" value="ECO:0007669"/>
    <property type="project" value="TreeGrafter"/>
</dbReference>
<dbReference type="InterPro" id="IPR050799">
    <property type="entry name" value="ZIP_Transporter"/>
</dbReference>
<keyword evidence="8" id="KW-1185">Reference proteome</keyword>
<evidence type="ECO:0008006" key="9">
    <source>
        <dbReference type="Google" id="ProtNLM"/>
    </source>
</evidence>
<comment type="caution">
    <text evidence="7">The sequence shown here is derived from an EMBL/GenBank/DDBJ whole genome shotgun (WGS) entry which is preliminary data.</text>
</comment>
<evidence type="ECO:0000256" key="6">
    <source>
        <dbReference type="SAM" id="Phobius"/>
    </source>
</evidence>
<dbReference type="Proteomes" id="UP001176961">
    <property type="component" value="Unassembled WGS sequence"/>
</dbReference>
<keyword evidence="5 6" id="KW-0472">Membrane</keyword>
<dbReference type="GO" id="GO:0140410">
    <property type="term" value="F:monoatomic cation:bicarbonate symporter activity"/>
    <property type="evidence" value="ECO:0007669"/>
    <property type="project" value="TreeGrafter"/>
</dbReference>
<dbReference type="InterPro" id="IPR003689">
    <property type="entry name" value="ZIP"/>
</dbReference>
<dbReference type="GO" id="GO:0030003">
    <property type="term" value="P:intracellular monoatomic cation homeostasis"/>
    <property type="evidence" value="ECO:0007669"/>
    <property type="project" value="TreeGrafter"/>
</dbReference>
<dbReference type="PANTHER" id="PTHR12191">
    <property type="entry name" value="SOLUTE CARRIER FAMILY 39"/>
    <property type="match status" value="1"/>
</dbReference>
<comment type="similarity">
    <text evidence="2">Belongs to the ZIP transporter (TC 2.A.5) family.</text>
</comment>
<evidence type="ECO:0000256" key="5">
    <source>
        <dbReference type="ARBA" id="ARBA00023136"/>
    </source>
</evidence>
<gene>
    <name evidence="7" type="ORF">CYNAS_LOCUS16301</name>
</gene>
<evidence type="ECO:0000256" key="1">
    <source>
        <dbReference type="ARBA" id="ARBA00004141"/>
    </source>
</evidence>
<dbReference type="PANTHER" id="PTHR12191:SF37">
    <property type="entry name" value="ZINC TRANSPORTER FOI"/>
    <property type="match status" value="1"/>
</dbReference>
<reference evidence="7" key="1">
    <citation type="submission" date="2023-07" db="EMBL/GenBank/DDBJ databases">
        <authorList>
            <consortium name="CYATHOMIX"/>
        </authorList>
    </citation>
    <scope>NUCLEOTIDE SEQUENCE</scope>
    <source>
        <strain evidence="7">N/A</strain>
    </source>
</reference>
<sequence length="494" mass="54201">MNACIAVSKWQDDSPMIRPAQRRINIKKPPKRCFTSLHMVIHAFPWDASTSVANLTESQIRQLCALMGESTTSTTEVLTNSTANNGDFLTNASVTITSGLLGQRPSSYMVWGIGLTFVTIINMCAVVGIGVMRFLTKDAYNQIITLFVGLGVGSLSGSSFYHLLPQAHPSLMEETDEHGRLTHSYLHMAHFSLLGVYLFFMCDKVIKIVLEMRKRNRSQIVTVQVTDKDGLSSRSDSALVDKSDHENETAKRCETAEMELIKLETNAGKSMGDQCFCARRHCKLPSIRIFGSLFACGKHREFGEENAKHRSSAHGICVHDHSVEFRAGDSAIAAVAWMIIFGDGFHNFIDGISIGASFAESLHAGLSVSLAVLAEEFPHELGDVAILVASGMTLRQALLYNLLSAITCYVGFFIGVGIGELGPDISKYAFALAGGMFLYISLGCMMPEMKKAVEDALNISMKRGLYVLFLQSVGLFIGLFLMYFMARYGDEISV</sequence>
<evidence type="ECO:0000313" key="8">
    <source>
        <dbReference type="Proteomes" id="UP001176961"/>
    </source>
</evidence>
<evidence type="ECO:0000256" key="3">
    <source>
        <dbReference type="ARBA" id="ARBA00022692"/>
    </source>
</evidence>
<proteinExistence type="inferred from homology"/>
<organism evidence="7 8">
    <name type="scientific">Cylicocyclus nassatus</name>
    <name type="common">Nematode worm</name>
    <dbReference type="NCBI Taxonomy" id="53992"/>
    <lineage>
        <taxon>Eukaryota</taxon>
        <taxon>Metazoa</taxon>
        <taxon>Ecdysozoa</taxon>
        <taxon>Nematoda</taxon>
        <taxon>Chromadorea</taxon>
        <taxon>Rhabditida</taxon>
        <taxon>Rhabditina</taxon>
        <taxon>Rhabditomorpha</taxon>
        <taxon>Strongyloidea</taxon>
        <taxon>Strongylidae</taxon>
        <taxon>Cylicocyclus</taxon>
    </lineage>
</organism>
<feature type="transmembrane region" description="Helical" evidence="6">
    <location>
        <begin position="108"/>
        <end position="131"/>
    </location>
</feature>
<feature type="transmembrane region" description="Helical" evidence="6">
    <location>
        <begin position="143"/>
        <end position="164"/>
    </location>
</feature>
<accession>A0AA36H5D7</accession>
<evidence type="ECO:0000313" key="7">
    <source>
        <dbReference type="EMBL" id="CAJ0604318.1"/>
    </source>
</evidence>
<protein>
    <recommendedName>
        <fullName evidence="9">Zinc transporter ZIP14</fullName>
    </recommendedName>
</protein>
<evidence type="ECO:0000256" key="2">
    <source>
        <dbReference type="ARBA" id="ARBA00006939"/>
    </source>
</evidence>
<feature type="transmembrane region" description="Helical" evidence="6">
    <location>
        <begin position="184"/>
        <end position="206"/>
    </location>
</feature>
<feature type="transmembrane region" description="Helical" evidence="6">
    <location>
        <begin position="465"/>
        <end position="486"/>
    </location>
</feature>
<keyword evidence="3 6" id="KW-0812">Transmembrane</keyword>
<dbReference type="AlphaFoldDB" id="A0AA36H5D7"/>
<dbReference type="GO" id="GO:0005886">
    <property type="term" value="C:plasma membrane"/>
    <property type="evidence" value="ECO:0007669"/>
    <property type="project" value="TreeGrafter"/>
</dbReference>
<feature type="transmembrane region" description="Helical" evidence="6">
    <location>
        <begin position="425"/>
        <end position="444"/>
    </location>
</feature>
<feature type="transmembrane region" description="Helical" evidence="6">
    <location>
        <begin position="398"/>
        <end position="419"/>
    </location>
</feature>